<dbReference type="Proteomes" id="UP001164929">
    <property type="component" value="Chromosome 8"/>
</dbReference>
<evidence type="ECO:0000259" key="5">
    <source>
        <dbReference type="Pfam" id="PF04935"/>
    </source>
</evidence>
<reference evidence="6" key="1">
    <citation type="journal article" date="2023" name="Mol. Ecol. Resour.">
        <title>Chromosome-level genome assembly of a triploid poplar Populus alba 'Berolinensis'.</title>
        <authorList>
            <person name="Chen S."/>
            <person name="Yu Y."/>
            <person name="Wang X."/>
            <person name="Wang S."/>
            <person name="Zhang T."/>
            <person name="Zhou Y."/>
            <person name="He R."/>
            <person name="Meng N."/>
            <person name="Wang Y."/>
            <person name="Liu W."/>
            <person name="Liu Z."/>
            <person name="Liu J."/>
            <person name="Guo Q."/>
            <person name="Huang H."/>
            <person name="Sederoff R.R."/>
            <person name="Wang G."/>
            <person name="Qu G."/>
            <person name="Chen S."/>
        </authorList>
    </citation>
    <scope>NUCLEOTIDE SEQUENCE</scope>
    <source>
        <strain evidence="6">SC-2020</strain>
    </source>
</reference>
<evidence type="ECO:0000313" key="6">
    <source>
        <dbReference type="EMBL" id="KAJ6988741.1"/>
    </source>
</evidence>
<keyword evidence="7" id="KW-1185">Reference proteome</keyword>
<evidence type="ECO:0000256" key="3">
    <source>
        <dbReference type="ARBA" id="ARBA00023242"/>
    </source>
</evidence>
<dbReference type="GO" id="GO:0003723">
    <property type="term" value="F:RNA binding"/>
    <property type="evidence" value="ECO:0007669"/>
    <property type="project" value="TreeGrafter"/>
</dbReference>
<comment type="caution">
    <text evidence="6">The sequence shown here is derived from an EMBL/GenBank/DDBJ whole genome shotgun (WGS) entry which is preliminary data.</text>
</comment>
<feature type="region of interest" description="Disordered" evidence="4">
    <location>
        <begin position="1"/>
        <end position="142"/>
    </location>
</feature>
<sequence length="142" mass="16697">MGNEEEHGKKKKRKVSKLKELEKAKELEEAKKDPDKGGLVSKKHSWKAATSRAAGIKVHDDPKLLKQSLKKDSKKHQKNTEKWKERVETQLKMKAEKQQKRSRNIADRIEQKKMRRIEKRERKLTRPGFEGRKEGYINEGLT</sequence>
<dbReference type="PANTHER" id="PTHR14369:SF0">
    <property type="entry name" value="SURFEIT LOCUS PROTEIN 6"/>
    <property type="match status" value="1"/>
</dbReference>
<organism evidence="6 7">
    <name type="scientific">Populus alba x Populus x berolinensis</name>
    <dbReference type="NCBI Taxonomy" id="444605"/>
    <lineage>
        <taxon>Eukaryota</taxon>
        <taxon>Viridiplantae</taxon>
        <taxon>Streptophyta</taxon>
        <taxon>Embryophyta</taxon>
        <taxon>Tracheophyta</taxon>
        <taxon>Spermatophyta</taxon>
        <taxon>Magnoliopsida</taxon>
        <taxon>eudicotyledons</taxon>
        <taxon>Gunneridae</taxon>
        <taxon>Pentapetalae</taxon>
        <taxon>rosids</taxon>
        <taxon>fabids</taxon>
        <taxon>Malpighiales</taxon>
        <taxon>Salicaceae</taxon>
        <taxon>Saliceae</taxon>
        <taxon>Populus</taxon>
    </lineage>
</organism>
<evidence type="ECO:0000256" key="1">
    <source>
        <dbReference type="ARBA" id="ARBA00004123"/>
    </source>
</evidence>
<dbReference type="InterPro" id="IPR029190">
    <property type="entry name" value="Rrp14/SURF6_C"/>
</dbReference>
<comment type="subcellular location">
    <subcellularLocation>
        <location evidence="1">Nucleus</location>
    </subcellularLocation>
</comment>
<feature type="compositionally biased region" description="Basic residues" evidence="4">
    <location>
        <begin position="113"/>
        <end position="125"/>
    </location>
</feature>
<evidence type="ECO:0000256" key="4">
    <source>
        <dbReference type="SAM" id="MobiDB-lite"/>
    </source>
</evidence>
<dbReference type="InterPro" id="IPR007019">
    <property type="entry name" value="SURF6"/>
</dbReference>
<proteinExistence type="inferred from homology"/>
<protein>
    <submittedName>
        <fullName evidence="6">Surfeit locus protein 6</fullName>
    </submittedName>
</protein>
<accession>A0AAD6MNN3</accession>
<dbReference type="GO" id="GO:0042274">
    <property type="term" value="P:ribosomal small subunit biogenesis"/>
    <property type="evidence" value="ECO:0007669"/>
    <property type="project" value="TreeGrafter"/>
</dbReference>
<dbReference type="GO" id="GO:0003677">
    <property type="term" value="F:DNA binding"/>
    <property type="evidence" value="ECO:0007669"/>
    <property type="project" value="TreeGrafter"/>
</dbReference>
<feature type="compositionally biased region" description="Basic and acidic residues" evidence="4">
    <location>
        <begin position="78"/>
        <end position="112"/>
    </location>
</feature>
<evidence type="ECO:0000313" key="7">
    <source>
        <dbReference type="Proteomes" id="UP001164929"/>
    </source>
</evidence>
<dbReference type="EMBL" id="JAQIZT010000008">
    <property type="protein sequence ID" value="KAJ6988741.1"/>
    <property type="molecule type" value="Genomic_DNA"/>
</dbReference>
<gene>
    <name evidence="6" type="ORF">NC653_021612</name>
</gene>
<dbReference type="PANTHER" id="PTHR14369">
    <property type="entry name" value="SURFEIT LOCUS PROTEIN 6"/>
    <property type="match status" value="1"/>
</dbReference>
<feature type="compositionally biased region" description="Basic and acidic residues" evidence="4">
    <location>
        <begin position="17"/>
        <end position="36"/>
    </location>
</feature>
<keyword evidence="3" id="KW-0539">Nucleus</keyword>
<dbReference type="AlphaFoldDB" id="A0AAD6MNN3"/>
<dbReference type="GO" id="GO:0042273">
    <property type="term" value="P:ribosomal large subunit biogenesis"/>
    <property type="evidence" value="ECO:0007669"/>
    <property type="project" value="TreeGrafter"/>
</dbReference>
<dbReference type="GO" id="GO:0005730">
    <property type="term" value="C:nucleolus"/>
    <property type="evidence" value="ECO:0007669"/>
    <property type="project" value="TreeGrafter"/>
</dbReference>
<evidence type="ECO:0000256" key="2">
    <source>
        <dbReference type="ARBA" id="ARBA00005904"/>
    </source>
</evidence>
<dbReference type="Pfam" id="PF04935">
    <property type="entry name" value="SURF6"/>
    <property type="match status" value="1"/>
</dbReference>
<feature type="domain" description="Ribosomal RNA-processing protein 14/surfeit locus protein 6 C-terminal" evidence="5">
    <location>
        <begin position="8"/>
        <end position="116"/>
    </location>
</feature>
<comment type="similarity">
    <text evidence="2">Belongs to the SURF6 family.</text>
</comment>
<name>A0AAD6MNN3_9ROSI</name>